<proteinExistence type="predicted"/>
<dbReference type="EMBL" id="BKCJ011070169">
    <property type="protein sequence ID" value="GFC79362.1"/>
    <property type="molecule type" value="Genomic_DNA"/>
</dbReference>
<organism evidence="2">
    <name type="scientific">Tanacetum cinerariifolium</name>
    <name type="common">Dalmatian daisy</name>
    <name type="synonym">Chrysanthemum cinerariifolium</name>
    <dbReference type="NCBI Taxonomy" id="118510"/>
    <lineage>
        <taxon>Eukaryota</taxon>
        <taxon>Viridiplantae</taxon>
        <taxon>Streptophyta</taxon>
        <taxon>Embryophyta</taxon>
        <taxon>Tracheophyta</taxon>
        <taxon>Spermatophyta</taxon>
        <taxon>Magnoliopsida</taxon>
        <taxon>eudicotyledons</taxon>
        <taxon>Gunneridae</taxon>
        <taxon>Pentapetalae</taxon>
        <taxon>asterids</taxon>
        <taxon>campanulids</taxon>
        <taxon>Asterales</taxon>
        <taxon>Asteraceae</taxon>
        <taxon>Asteroideae</taxon>
        <taxon>Anthemideae</taxon>
        <taxon>Anthemidinae</taxon>
        <taxon>Tanacetum</taxon>
    </lineage>
</organism>
<reference evidence="2" key="1">
    <citation type="journal article" date="2019" name="Sci. Rep.">
        <title>Draft genome of Tanacetum cinerariifolium, the natural source of mosquito coil.</title>
        <authorList>
            <person name="Yamashiro T."/>
            <person name="Shiraishi A."/>
            <person name="Satake H."/>
            <person name="Nakayama K."/>
        </authorList>
    </citation>
    <scope>NUCLEOTIDE SEQUENCE</scope>
</reference>
<gene>
    <name evidence="2" type="ORF">Tci_851332</name>
</gene>
<feature type="non-terminal residue" evidence="2">
    <location>
        <position position="1"/>
    </location>
</feature>
<comment type="caution">
    <text evidence="2">The sequence shown here is derived from an EMBL/GenBank/DDBJ whole genome shotgun (WGS) entry which is preliminary data.</text>
</comment>
<accession>A0A699R606</accession>
<protein>
    <submittedName>
        <fullName evidence="2">Uncharacterized protein</fullName>
    </submittedName>
</protein>
<name>A0A699R606_TANCI</name>
<evidence type="ECO:0000313" key="2">
    <source>
        <dbReference type="EMBL" id="GFC79362.1"/>
    </source>
</evidence>
<feature type="region of interest" description="Disordered" evidence="1">
    <location>
        <begin position="24"/>
        <end position="62"/>
    </location>
</feature>
<feature type="region of interest" description="Disordered" evidence="1">
    <location>
        <begin position="212"/>
        <end position="236"/>
    </location>
</feature>
<evidence type="ECO:0000256" key="1">
    <source>
        <dbReference type="SAM" id="MobiDB-lite"/>
    </source>
</evidence>
<sequence>DKDIAISELNKLIEKCKGKSMKTKFDKPSVVGQPNGQRIPKPSVLGKPDPFSDSLERKSFSQTKSVTKTNVSDSLSKPVTIQIFHQTARQATSKNTNPRVSIFKEVSHNTNVSRPQLRSNQMTDKVMPNNSHVKAKKTKVEDHHRISIISNKTKSVTVCNDSFKSKTSNVNVVYATCGKCLIDSNHFACDTKLLHDVHARTKKPNVVPISTRKPKSQAKKYVVTPHKKTVATETTT</sequence>
<dbReference type="AlphaFoldDB" id="A0A699R606"/>